<evidence type="ECO:0000256" key="8">
    <source>
        <dbReference type="SAM" id="SignalP"/>
    </source>
</evidence>
<evidence type="ECO:0000259" key="10">
    <source>
        <dbReference type="Pfam" id="PF05649"/>
    </source>
</evidence>
<gene>
    <name evidence="11" type="ORF">N0F65_010859</name>
</gene>
<dbReference type="Pfam" id="PF05649">
    <property type="entry name" value="Peptidase_M13_N"/>
    <property type="match status" value="1"/>
</dbReference>
<evidence type="ECO:0000256" key="7">
    <source>
        <dbReference type="ARBA" id="ARBA00023049"/>
    </source>
</evidence>
<dbReference type="EMBL" id="DAKRPA010000051">
    <property type="protein sequence ID" value="DBA01267.1"/>
    <property type="molecule type" value="Genomic_DNA"/>
</dbReference>
<dbReference type="PANTHER" id="PTHR11733">
    <property type="entry name" value="ZINC METALLOPROTEASE FAMILY M13 NEPRILYSIN-RELATED"/>
    <property type="match status" value="1"/>
</dbReference>
<evidence type="ECO:0000256" key="2">
    <source>
        <dbReference type="ARBA" id="ARBA00007357"/>
    </source>
</evidence>
<evidence type="ECO:0008006" key="13">
    <source>
        <dbReference type="Google" id="ProtNLM"/>
    </source>
</evidence>
<keyword evidence="4" id="KW-0479">Metal-binding</keyword>
<feature type="chain" id="PRO_5044010856" description="Endothelin-converting enzyme 1" evidence="8">
    <location>
        <begin position="20"/>
        <end position="673"/>
    </location>
</feature>
<keyword evidence="5" id="KW-0378">Hydrolase</keyword>
<organism evidence="11 12">
    <name type="scientific">Lagenidium giganteum</name>
    <dbReference type="NCBI Taxonomy" id="4803"/>
    <lineage>
        <taxon>Eukaryota</taxon>
        <taxon>Sar</taxon>
        <taxon>Stramenopiles</taxon>
        <taxon>Oomycota</taxon>
        <taxon>Peronosporomycetes</taxon>
        <taxon>Pythiales</taxon>
        <taxon>Pythiaceae</taxon>
    </lineage>
</organism>
<name>A0AAV2Z3M6_9STRA</name>
<dbReference type="InterPro" id="IPR024079">
    <property type="entry name" value="MetalloPept_cat_dom_sf"/>
</dbReference>
<sequence length="673" mass="74291">MKVTYIGNVLTLLAGSALSHTSASPDVPYPPHVAKLMNLDADPCEDFYEFACGTWTAQTQLTPAEARRSYSFSTVQDRNDEIVKQIMQAGGDDEVSRLFASCTDTASMDRLGTAPLQPDLERIQTIQTVADVFQVAGELRRKGLIFLSESAAYPDMKDATRNVLYLMPGTLSLPDKSYYLDDANWAKYGPPLTSYVKTIFKLAGLEAHADQAADVVSKVEKACAAAWLQRAWFKSAANTYSPTTVGDAIRDYPLLFSSYLTGTGALHTTALSRSSKVINFAKPLLEALKQLVATLTVDELRTYLTYRWISENAPSMTTEFRDAWFQLFKKTLEGVKEPEPTWKTCVATVTANLPNLVGKQYFDKTSSVEAETTAKQMVKLVEAAMADNINNAQWLDADTRAQALLKLSNVSDLIGHSGHVEQFDFVIQADAFRANVNNIASAKYKQMLAKLGKRVDKTQWDMPASAVNAYYSRPMNQMVFPIGIFQNPFFDPSFAPAENFGAIGSVVGHELTHGFDSGGRMYDGDGNQNAWWSAASTAEFERRADCMRTQYSKCDIVGESGSVVATVNGNNTITENIADNGGIKLALEAYHAYIRDLPAPQNIKNDKLFFVSFAQNWCAKYRDEAVKKMVATGVHTPPMWRVRGVVMNSAEFATTFQCAPNKPMNPSNKCAVW</sequence>
<evidence type="ECO:0000256" key="3">
    <source>
        <dbReference type="ARBA" id="ARBA00022670"/>
    </source>
</evidence>
<proteinExistence type="inferred from homology"/>
<keyword evidence="6" id="KW-0862">Zinc</keyword>
<dbReference type="GO" id="GO:0016485">
    <property type="term" value="P:protein processing"/>
    <property type="evidence" value="ECO:0007669"/>
    <property type="project" value="TreeGrafter"/>
</dbReference>
<reference evidence="11" key="1">
    <citation type="submission" date="2022-11" db="EMBL/GenBank/DDBJ databases">
        <authorList>
            <person name="Morgan W.R."/>
            <person name="Tartar A."/>
        </authorList>
    </citation>
    <scope>NUCLEOTIDE SEQUENCE</scope>
    <source>
        <strain evidence="11">ARSEF 373</strain>
    </source>
</reference>
<dbReference type="InterPro" id="IPR008753">
    <property type="entry name" value="Peptidase_M13_N"/>
</dbReference>
<dbReference type="Gene3D" id="3.40.390.10">
    <property type="entry name" value="Collagenase (Catalytic Domain)"/>
    <property type="match status" value="1"/>
</dbReference>
<dbReference type="SUPFAM" id="SSF55486">
    <property type="entry name" value="Metalloproteases ('zincins'), catalytic domain"/>
    <property type="match status" value="1"/>
</dbReference>
<dbReference type="InterPro" id="IPR042089">
    <property type="entry name" value="Peptidase_M13_dom_2"/>
</dbReference>
<evidence type="ECO:0000256" key="1">
    <source>
        <dbReference type="ARBA" id="ARBA00001947"/>
    </source>
</evidence>
<dbReference type="Pfam" id="PF01431">
    <property type="entry name" value="Peptidase_M13"/>
    <property type="match status" value="1"/>
</dbReference>
<evidence type="ECO:0000259" key="9">
    <source>
        <dbReference type="Pfam" id="PF01431"/>
    </source>
</evidence>
<keyword evidence="8" id="KW-0732">Signal</keyword>
<accession>A0AAV2Z3M6</accession>
<dbReference type="CDD" id="cd08662">
    <property type="entry name" value="M13"/>
    <property type="match status" value="1"/>
</dbReference>
<evidence type="ECO:0000313" key="11">
    <source>
        <dbReference type="EMBL" id="DBA01267.1"/>
    </source>
</evidence>
<dbReference type="PANTHER" id="PTHR11733:SF167">
    <property type="entry name" value="FI17812P1-RELATED"/>
    <property type="match status" value="1"/>
</dbReference>
<dbReference type="GO" id="GO:0004222">
    <property type="term" value="F:metalloendopeptidase activity"/>
    <property type="evidence" value="ECO:0007669"/>
    <property type="project" value="InterPro"/>
</dbReference>
<reference evidence="11" key="2">
    <citation type="journal article" date="2023" name="Microbiol Resour">
        <title>Decontamination and Annotation of the Draft Genome Sequence of the Oomycete Lagenidium giganteum ARSEF 373.</title>
        <authorList>
            <person name="Morgan W.R."/>
            <person name="Tartar A."/>
        </authorList>
    </citation>
    <scope>NUCLEOTIDE SEQUENCE</scope>
    <source>
        <strain evidence="11">ARSEF 373</strain>
    </source>
</reference>
<feature type="domain" description="Peptidase M13 C-terminal" evidence="9">
    <location>
        <begin position="468"/>
        <end position="672"/>
    </location>
</feature>
<comment type="similarity">
    <text evidence="2">Belongs to the peptidase M13 family.</text>
</comment>
<feature type="signal peptide" evidence="8">
    <location>
        <begin position="1"/>
        <end position="19"/>
    </location>
</feature>
<evidence type="ECO:0000256" key="6">
    <source>
        <dbReference type="ARBA" id="ARBA00022833"/>
    </source>
</evidence>
<keyword evidence="12" id="KW-1185">Reference proteome</keyword>
<dbReference type="AlphaFoldDB" id="A0AAV2Z3M6"/>
<dbReference type="InterPro" id="IPR000718">
    <property type="entry name" value="Peptidase_M13"/>
</dbReference>
<keyword evidence="3" id="KW-0645">Protease</keyword>
<dbReference type="InterPro" id="IPR018497">
    <property type="entry name" value="Peptidase_M13_C"/>
</dbReference>
<dbReference type="PROSITE" id="PS51885">
    <property type="entry name" value="NEPRILYSIN"/>
    <property type="match status" value="1"/>
</dbReference>
<dbReference type="Proteomes" id="UP001146120">
    <property type="component" value="Unassembled WGS sequence"/>
</dbReference>
<feature type="domain" description="Peptidase M13 N-terminal" evidence="10">
    <location>
        <begin position="43"/>
        <end position="416"/>
    </location>
</feature>
<evidence type="ECO:0000256" key="5">
    <source>
        <dbReference type="ARBA" id="ARBA00022801"/>
    </source>
</evidence>
<dbReference type="GO" id="GO:0046872">
    <property type="term" value="F:metal ion binding"/>
    <property type="evidence" value="ECO:0007669"/>
    <property type="project" value="UniProtKB-KW"/>
</dbReference>
<dbReference type="Gene3D" id="1.10.1380.10">
    <property type="entry name" value="Neutral endopeptidase , domain2"/>
    <property type="match status" value="1"/>
</dbReference>
<dbReference type="GO" id="GO:0005886">
    <property type="term" value="C:plasma membrane"/>
    <property type="evidence" value="ECO:0007669"/>
    <property type="project" value="TreeGrafter"/>
</dbReference>
<evidence type="ECO:0000313" key="12">
    <source>
        <dbReference type="Proteomes" id="UP001146120"/>
    </source>
</evidence>
<protein>
    <recommendedName>
        <fullName evidence="13">Endothelin-converting enzyme 1</fullName>
    </recommendedName>
</protein>
<evidence type="ECO:0000256" key="4">
    <source>
        <dbReference type="ARBA" id="ARBA00022723"/>
    </source>
</evidence>
<dbReference type="PRINTS" id="PR00786">
    <property type="entry name" value="NEPRILYSIN"/>
</dbReference>
<comment type="caution">
    <text evidence="11">The sequence shown here is derived from an EMBL/GenBank/DDBJ whole genome shotgun (WGS) entry which is preliminary data.</text>
</comment>
<keyword evidence="7" id="KW-0482">Metalloprotease</keyword>
<comment type="cofactor">
    <cofactor evidence="1">
        <name>Zn(2+)</name>
        <dbReference type="ChEBI" id="CHEBI:29105"/>
    </cofactor>
</comment>